<accession>A0ABU9HGX0</accession>
<dbReference type="Pfam" id="PF07733">
    <property type="entry name" value="DNA_pol3_alpha"/>
    <property type="match status" value="1"/>
</dbReference>
<evidence type="ECO:0000313" key="2">
    <source>
        <dbReference type="EMBL" id="MEL0661030.1"/>
    </source>
</evidence>
<dbReference type="RefSeq" id="WP_341629387.1">
    <property type="nucleotide sequence ID" value="NZ_JBAKBA010000144.1"/>
</dbReference>
<dbReference type="EMBL" id="JBAKBA010000144">
    <property type="protein sequence ID" value="MEL0661030.1"/>
    <property type="molecule type" value="Genomic_DNA"/>
</dbReference>
<dbReference type="PANTHER" id="PTHR32294:SF0">
    <property type="entry name" value="DNA POLYMERASE III SUBUNIT ALPHA"/>
    <property type="match status" value="1"/>
</dbReference>
<feature type="domain" description="Bacterial DNA polymerase III alpha subunit NTPase" evidence="1">
    <location>
        <begin position="1"/>
        <end position="48"/>
    </location>
</feature>
<proteinExistence type="predicted"/>
<comment type="caution">
    <text evidence="2">The sequence shown here is derived from an EMBL/GenBank/DDBJ whole genome shotgun (WGS) entry which is preliminary data.</text>
</comment>
<evidence type="ECO:0000259" key="1">
    <source>
        <dbReference type="Pfam" id="PF07733"/>
    </source>
</evidence>
<feature type="non-terminal residue" evidence="2">
    <location>
        <position position="1"/>
    </location>
</feature>
<protein>
    <recommendedName>
        <fullName evidence="1">Bacterial DNA polymerase III alpha subunit NTPase domain-containing protein</fullName>
    </recommendedName>
</protein>
<dbReference type="Proteomes" id="UP001366060">
    <property type="component" value="Unassembled WGS sequence"/>
</dbReference>
<dbReference type="InterPro" id="IPR011708">
    <property type="entry name" value="DNA_pol3_alpha_NTPase_dom"/>
</dbReference>
<reference evidence="2 3" key="1">
    <citation type="submission" date="2024-02" db="EMBL/GenBank/DDBJ databases">
        <title>Bacteria isolated from the canopy kelp, Nereocystis luetkeana.</title>
        <authorList>
            <person name="Pfister C.A."/>
            <person name="Younker I.T."/>
            <person name="Light S.H."/>
        </authorList>
    </citation>
    <scope>NUCLEOTIDE SEQUENCE [LARGE SCALE GENOMIC DNA]</scope>
    <source>
        <strain evidence="2 3">TI.2.07</strain>
    </source>
</reference>
<gene>
    <name evidence="2" type="ORF">V6255_18100</name>
</gene>
<keyword evidence="3" id="KW-1185">Reference proteome</keyword>
<organism evidence="2 3">
    <name type="scientific">Psychromonas arctica</name>
    <dbReference type="NCBI Taxonomy" id="168275"/>
    <lineage>
        <taxon>Bacteria</taxon>
        <taxon>Pseudomonadati</taxon>
        <taxon>Pseudomonadota</taxon>
        <taxon>Gammaproteobacteria</taxon>
        <taxon>Alteromonadales</taxon>
        <taxon>Psychromonadaceae</taxon>
        <taxon>Psychromonas</taxon>
    </lineage>
</organism>
<sequence>HAGGVVISPSTITDFAALYCDDEGNNPVTHFDKNDVETAGLVKVDFLGLRTLTIVQWAFDMANAHKHERGEEPFYIEKIDLTEPA</sequence>
<name>A0ABU9HGX0_9GAMM</name>
<dbReference type="InterPro" id="IPR004805">
    <property type="entry name" value="DnaE2/DnaE/PolC"/>
</dbReference>
<feature type="non-terminal residue" evidence="2">
    <location>
        <position position="85"/>
    </location>
</feature>
<evidence type="ECO:0000313" key="3">
    <source>
        <dbReference type="Proteomes" id="UP001366060"/>
    </source>
</evidence>
<dbReference type="PANTHER" id="PTHR32294">
    <property type="entry name" value="DNA POLYMERASE III SUBUNIT ALPHA"/>
    <property type="match status" value="1"/>
</dbReference>